<gene>
    <name evidence="1" type="ORF">KP509_34G049700</name>
</gene>
<evidence type="ECO:0000313" key="2">
    <source>
        <dbReference type="Proteomes" id="UP000825935"/>
    </source>
</evidence>
<reference evidence="1" key="1">
    <citation type="submission" date="2021-08" db="EMBL/GenBank/DDBJ databases">
        <title>WGS assembly of Ceratopteris richardii.</title>
        <authorList>
            <person name="Marchant D.B."/>
            <person name="Chen G."/>
            <person name="Jenkins J."/>
            <person name="Shu S."/>
            <person name="Leebens-Mack J."/>
            <person name="Grimwood J."/>
            <person name="Schmutz J."/>
            <person name="Soltis P."/>
            <person name="Soltis D."/>
            <person name="Chen Z.-H."/>
        </authorList>
    </citation>
    <scope>NUCLEOTIDE SEQUENCE</scope>
    <source>
        <strain evidence="1">Whitten #5841</strain>
        <tissue evidence="1">Leaf</tissue>
    </source>
</reference>
<accession>A0A8T2QLR3</accession>
<dbReference type="EMBL" id="CM035439">
    <property type="protein sequence ID" value="KAH7284333.1"/>
    <property type="molecule type" value="Genomic_DNA"/>
</dbReference>
<comment type="caution">
    <text evidence="1">The sequence shown here is derived from an EMBL/GenBank/DDBJ whole genome shotgun (WGS) entry which is preliminary data.</text>
</comment>
<sequence length="100" mass="10832">MDAHSLQLLVSRTQPVGRDEGQTRLLLVNRDDGQAHTMDAGLFSQTVSRDDGQTGLLSVSRDDGHALAFLTAILDGGNTISTQHRQNLSSALTIHTKRHS</sequence>
<organism evidence="1 2">
    <name type="scientific">Ceratopteris richardii</name>
    <name type="common">Triangle waterfern</name>
    <dbReference type="NCBI Taxonomy" id="49495"/>
    <lineage>
        <taxon>Eukaryota</taxon>
        <taxon>Viridiplantae</taxon>
        <taxon>Streptophyta</taxon>
        <taxon>Embryophyta</taxon>
        <taxon>Tracheophyta</taxon>
        <taxon>Polypodiopsida</taxon>
        <taxon>Polypodiidae</taxon>
        <taxon>Polypodiales</taxon>
        <taxon>Pteridineae</taxon>
        <taxon>Pteridaceae</taxon>
        <taxon>Parkerioideae</taxon>
        <taxon>Ceratopteris</taxon>
    </lineage>
</organism>
<dbReference type="AlphaFoldDB" id="A0A8T2QLR3"/>
<protein>
    <submittedName>
        <fullName evidence="1">Uncharacterized protein</fullName>
    </submittedName>
</protein>
<name>A0A8T2QLR3_CERRI</name>
<dbReference type="Proteomes" id="UP000825935">
    <property type="component" value="Chromosome 34"/>
</dbReference>
<evidence type="ECO:0000313" key="1">
    <source>
        <dbReference type="EMBL" id="KAH7284333.1"/>
    </source>
</evidence>
<keyword evidence="2" id="KW-1185">Reference proteome</keyword>
<proteinExistence type="predicted"/>